<dbReference type="Proteomes" id="UP001164743">
    <property type="component" value="Chromosome 17A"/>
</dbReference>
<evidence type="ECO:0000313" key="3">
    <source>
        <dbReference type="Proteomes" id="UP001164743"/>
    </source>
</evidence>
<reference evidence="2" key="1">
    <citation type="submission" date="2022-10" db="EMBL/GenBank/DDBJ databases">
        <title>Puccinia triticina Genome sequencing and assembly.</title>
        <authorList>
            <person name="Li C."/>
        </authorList>
    </citation>
    <scope>NUCLEOTIDE SEQUENCE</scope>
    <source>
        <strain evidence="2">Pt15</strain>
    </source>
</reference>
<dbReference type="GeneID" id="77805168"/>
<sequence>MPFLTNVLMGMHPAPNRQNHRGNEEEEVAPPDGTGPNAASVNPDDSSDATHVPDIVGYEPNPNRHDAATMRFCRCGKFINQFPLESLQCAILSPYQHPSQSHKRRPRDQNAFGDGSDSEDDQPRHGAPEEDAPPEFNVYKDLNNTGVRYTTLLHGAADEPKLGREEYEEGHSNQFSKTQSPILDSEKSPQNRGADYSTIAEPLSAAPSQSRFQVDQSALASPSKPQGKLSQLKNSKNRWRIGSIVAFVAIAWSAPSGHIHVPPKHSKQLELTLYCARPLPPRPAVLPAHPDPGLGATPDSVRLATGQLDHEFTESTKMKKLTPLTLDVCFKYEYVSSSHPSSRPLLILASSDKMLVCLTTRAKLPSDTLWQACRKACGNIAESTVNGTIARPSVQLFLLIEFNVLGMFSTRYDSTQLTNVGCPAKRPPGAPSNLSSLIPHLLSVLPFLHRPFLSHVYLFLLVR</sequence>
<feature type="region of interest" description="Disordered" evidence="1">
    <location>
        <begin position="1"/>
        <end position="62"/>
    </location>
</feature>
<keyword evidence="3" id="KW-1185">Reference proteome</keyword>
<feature type="compositionally biased region" description="Polar residues" evidence="1">
    <location>
        <begin position="206"/>
        <end position="233"/>
    </location>
</feature>
<feature type="region of interest" description="Disordered" evidence="1">
    <location>
        <begin position="166"/>
        <end position="233"/>
    </location>
</feature>
<name>A0ABY7D8U8_9BASI</name>
<protein>
    <submittedName>
        <fullName evidence="2">Uncharacterized protein</fullName>
    </submittedName>
</protein>
<feature type="region of interest" description="Disordered" evidence="1">
    <location>
        <begin position="96"/>
        <end position="140"/>
    </location>
</feature>
<organism evidence="2 3">
    <name type="scientific">Puccinia triticina</name>
    <dbReference type="NCBI Taxonomy" id="208348"/>
    <lineage>
        <taxon>Eukaryota</taxon>
        <taxon>Fungi</taxon>
        <taxon>Dikarya</taxon>
        <taxon>Basidiomycota</taxon>
        <taxon>Pucciniomycotina</taxon>
        <taxon>Pucciniomycetes</taxon>
        <taxon>Pucciniales</taxon>
        <taxon>Pucciniaceae</taxon>
        <taxon>Puccinia</taxon>
    </lineage>
</organism>
<proteinExistence type="predicted"/>
<evidence type="ECO:0000313" key="2">
    <source>
        <dbReference type="EMBL" id="WAQ92702.1"/>
    </source>
</evidence>
<accession>A0ABY7D8U8</accession>
<evidence type="ECO:0000256" key="1">
    <source>
        <dbReference type="SAM" id="MobiDB-lite"/>
    </source>
</evidence>
<dbReference type="EMBL" id="CP110437">
    <property type="protein sequence ID" value="WAQ92702.1"/>
    <property type="molecule type" value="Genomic_DNA"/>
</dbReference>
<gene>
    <name evidence="2" type="ORF">PtA15_17A184</name>
</gene>
<dbReference type="RefSeq" id="XP_053028257.1">
    <property type="nucleotide sequence ID" value="XM_053164273.1"/>
</dbReference>
<feature type="compositionally biased region" description="Polar residues" evidence="1">
    <location>
        <begin position="172"/>
        <end position="182"/>
    </location>
</feature>